<keyword evidence="3 7" id="KW-1134">Transmembrane beta strand</keyword>
<dbReference type="Proteomes" id="UP000601768">
    <property type="component" value="Unassembled WGS sequence"/>
</dbReference>
<comment type="caution">
    <text evidence="9">The sequence shown here is derived from an EMBL/GenBank/DDBJ whole genome shotgun (WGS) entry which is preliminary data.</text>
</comment>
<comment type="subcellular location">
    <subcellularLocation>
        <location evidence="1 7">Cell outer membrane</location>
        <topology evidence="1 7">Multi-pass membrane protein</topology>
    </subcellularLocation>
</comment>
<proteinExistence type="inferred from homology"/>
<dbReference type="PROSITE" id="PS52016">
    <property type="entry name" value="TONB_DEPENDENT_REC_3"/>
    <property type="match status" value="1"/>
</dbReference>
<organism evidence="9 10">
    <name type="scientific">Neptunicella marina</name>
    <dbReference type="NCBI Taxonomy" id="2125989"/>
    <lineage>
        <taxon>Bacteria</taxon>
        <taxon>Pseudomonadati</taxon>
        <taxon>Pseudomonadota</taxon>
        <taxon>Gammaproteobacteria</taxon>
        <taxon>Alteromonadales</taxon>
        <taxon>Alteromonadaceae</taxon>
        <taxon>Neptunicella</taxon>
    </lineage>
</organism>
<keyword evidence="9" id="KW-0675">Receptor</keyword>
<dbReference type="SUPFAM" id="SSF49452">
    <property type="entry name" value="Starch-binding domain-like"/>
    <property type="match status" value="1"/>
</dbReference>
<evidence type="ECO:0000313" key="9">
    <source>
        <dbReference type="EMBL" id="MBC3765659.1"/>
    </source>
</evidence>
<accession>A0A8J6IST8</accession>
<reference evidence="9" key="1">
    <citation type="journal article" date="2018" name="Int. J. Syst. Evol. Microbiol.">
        <title>Neptunicella marina gen. nov., sp. nov., isolated from surface seawater.</title>
        <authorList>
            <person name="Liu X."/>
            <person name="Lai Q."/>
            <person name="Du Y."/>
            <person name="Zhang X."/>
            <person name="Liu Z."/>
            <person name="Sun F."/>
            <person name="Shao Z."/>
        </authorList>
    </citation>
    <scope>NUCLEOTIDE SEQUENCE</scope>
    <source>
        <strain evidence="9">S27-2</strain>
    </source>
</reference>
<dbReference type="GO" id="GO:0030246">
    <property type="term" value="F:carbohydrate binding"/>
    <property type="evidence" value="ECO:0007669"/>
    <property type="project" value="InterPro"/>
</dbReference>
<protein>
    <submittedName>
        <fullName evidence="9">TonB-dependent receptor</fullName>
    </submittedName>
</protein>
<dbReference type="Gene3D" id="2.60.40.1120">
    <property type="entry name" value="Carboxypeptidase-like, regulatory domain"/>
    <property type="match status" value="1"/>
</dbReference>
<gene>
    <name evidence="9" type="ORF">H8B19_07205</name>
</gene>
<dbReference type="InterPro" id="IPR039426">
    <property type="entry name" value="TonB-dep_rcpt-like"/>
</dbReference>
<evidence type="ECO:0000256" key="2">
    <source>
        <dbReference type="ARBA" id="ARBA00022448"/>
    </source>
</evidence>
<keyword evidence="5 7" id="KW-0472">Membrane</keyword>
<keyword evidence="8" id="KW-0732">Signal</keyword>
<feature type="chain" id="PRO_5035193340" evidence="8">
    <location>
        <begin position="45"/>
        <end position="1001"/>
    </location>
</feature>
<evidence type="ECO:0000256" key="1">
    <source>
        <dbReference type="ARBA" id="ARBA00004571"/>
    </source>
</evidence>
<dbReference type="InterPro" id="IPR036942">
    <property type="entry name" value="Beta-barrel_TonB_sf"/>
</dbReference>
<evidence type="ECO:0000256" key="7">
    <source>
        <dbReference type="PROSITE-ProRule" id="PRU01360"/>
    </source>
</evidence>
<evidence type="ECO:0000256" key="6">
    <source>
        <dbReference type="ARBA" id="ARBA00023237"/>
    </source>
</evidence>
<evidence type="ECO:0000256" key="3">
    <source>
        <dbReference type="ARBA" id="ARBA00022452"/>
    </source>
</evidence>
<evidence type="ECO:0000256" key="8">
    <source>
        <dbReference type="SAM" id="SignalP"/>
    </source>
</evidence>
<feature type="signal peptide" evidence="8">
    <location>
        <begin position="1"/>
        <end position="44"/>
    </location>
</feature>
<keyword evidence="10" id="KW-1185">Reference proteome</keyword>
<dbReference type="Pfam" id="PF13620">
    <property type="entry name" value="CarboxypepD_reg"/>
    <property type="match status" value="1"/>
</dbReference>
<keyword evidence="6 7" id="KW-0998">Cell outer membrane</keyword>
<evidence type="ECO:0000256" key="5">
    <source>
        <dbReference type="ARBA" id="ARBA00023136"/>
    </source>
</evidence>
<dbReference type="AlphaFoldDB" id="A0A8J6IST8"/>
<sequence length="1001" mass="110208">MAKQPIAFMKKRLVQATSAVWQAPAKALPAVMLAGALLSAPAMAQQAGGIKGKITSAEQALSGVTVTATSNVMPKPRTTVTKADGSYVLPLLLPGTYELTFTSPDGTVRKTTVTVLLDQTSNASIAMDATPASDTEIITITGSTMVREGNSSLTNAINEDVLDKVPVGQSYRDLLKIIPGVQYSENATLGPSAGGSGRDNKYGFDGVDVSLPMFGNLASEPSTHDIANVSIDRGGAKAIGFNRSGGFAINTTSKSGTNEFKGSVEYKIQNKNFVSDRDDTDGTKYTLDKSWLTANLSGPIIEDELFFYGSYYRPETTRESKETAYGPAKDYEVIRDEYFGKLTWAPTSDLLFNLSKRYSENEGSGLSVGANDADSTSQGSLVKQDILTFDGSYLIDDFTTLSFQYSDFKNENGGGPDTNFDNVVPKLGESLNLDMLDQLGLFTVPNIRDGVEGYDNDTAQSLINKYGYVGDDGSRVGGGSIGGASTYNDQNFYRKTLQIKLDHEMEWGDMYHQLHFGIEWKEGKEVLSRSSNGWGSITYLGGLAADDFDSDVPVYYQARVEQMSFVDETGSAIPAITSTSETYNIEVNDTIEDGDFTYNIGFLFSQDTLYGQGLKKNSNNVSGYELAPGHKYEMYKLDFLDMIQPRLGVTWTYNGQDTLFANFASYNPDTSSLARAASWARNLASTRLVYFDENGDFIGNTNANGSSGKFFQDDLQARRTDEFTVGATKVMSDHLFLRGHIRHRKALHPWEDVPNGARLYGEYGPFGGVPAHIAEKGLYIPNLDEMRAEVGGSSYVIAELDEASNKYWEVSMEAEYSTDNIYLNASYVWSHYYGNYDQDVTSGSSDANLFVGSSNLGDGKGRMPWDGKSGNLHGDVPHILKAFGYYTTDWNANIGANFVFQSGNVWETWDGSVYGYSSSTIRYSEPAGSRREPSHWQLDLNYEQKFELMDDLMLTFRADVFNLFDNQTGYNYDPYLSNTTYGKPRNLITPRRLQLSFNVEF</sequence>
<keyword evidence="4 7" id="KW-0812">Transmembrane</keyword>
<dbReference type="EMBL" id="JACNEP010000004">
    <property type="protein sequence ID" value="MBC3765659.1"/>
    <property type="molecule type" value="Genomic_DNA"/>
</dbReference>
<comment type="similarity">
    <text evidence="7">Belongs to the TonB-dependent receptor family.</text>
</comment>
<evidence type="ECO:0000313" key="10">
    <source>
        <dbReference type="Proteomes" id="UP000601768"/>
    </source>
</evidence>
<dbReference type="Gene3D" id="2.40.170.20">
    <property type="entry name" value="TonB-dependent receptor, beta-barrel domain"/>
    <property type="match status" value="1"/>
</dbReference>
<dbReference type="GO" id="GO:0009279">
    <property type="term" value="C:cell outer membrane"/>
    <property type="evidence" value="ECO:0007669"/>
    <property type="project" value="UniProtKB-SubCell"/>
</dbReference>
<dbReference type="RefSeq" id="WP_186506120.1">
    <property type="nucleotide sequence ID" value="NZ_JACNEP010000004.1"/>
</dbReference>
<dbReference type="InterPro" id="IPR013784">
    <property type="entry name" value="Carb-bd-like_fold"/>
</dbReference>
<evidence type="ECO:0000256" key="4">
    <source>
        <dbReference type="ARBA" id="ARBA00022692"/>
    </source>
</evidence>
<dbReference type="SUPFAM" id="SSF56935">
    <property type="entry name" value="Porins"/>
    <property type="match status" value="1"/>
</dbReference>
<name>A0A8J6IST8_9ALTE</name>
<reference evidence="9" key="2">
    <citation type="submission" date="2020-08" db="EMBL/GenBank/DDBJ databases">
        <authorList>
            <person name="Lai Q."/>
        </authorList>
    </citation>
    <scope>NUCLEOTIDE SEQUENCE</scope>
    <source>
        <strain evidence="9">S27-2</strain>
    </source>
</reference>
<keyword evidence="2 7" id="KW-0813">Transport</keyword>